<protein>
    <recommendedName>
        <fullName evidence="4">RxLR effector protein</fullName>
    </recommendedName>
</protein>
<evidence type="ECO:0008006" key="4">
    <source>
        <dbReference type="Google" id="ProtNLM"/>
    </source>
</evidence>
<dbReference type="Proteomes" id="UP001632037">
    <property type="component" value="Unassembled WGS sequence"/>
</dbReference>
<feature type="chain" id="PRO_5044786852" description="RxLR effector protein" evidence="1">
    <location>
        <begin position="23"/>
        <end position="113"/>
    </location>
</feature>
<reference evidence="2 3" key="1">
    <citation type="submission" date="2024-09" db="EMBL/GenBank/DDBJ databases">
        <title>Genome sequencing and assembly of Phytophthora oleae, isolate VK10A, causative agent of rot of olive drupes.</title>
        <authorList>
            <person name="Conti Taguali S."/>
            <person name="Riolo M."/>
            <person name="La Spada F."/>
            <person name="Cacciola S.O."/>
            <person name="Dionisio G."/>
        </authorList>
    </citation>
    <scope>NUCLEOTIDE SEQUENCE [LARGE SCALE GENOMIC DNA]</scope>
    <source>
        <strain evidence="2 3">VK10A</strain>
    </source>
</reference>
<evidence type="ECO:0000313" key="2">
    <source>
        <dbReference type="EMBL" id="KAL3666267.1"/>
    </source>
</evidence>
<organism evidence="2 3">
    <name type="scientific">Phytophthora oleae</name>
    <dbReference type="NCBI Taxonomy" id="2107226"/>
    <lineage>
        <taxon>Eukaryota</taxon>
        <taxon>Sar</taxon>
        <taxon>Stramenopiles</taxon>
        <taxon>Oomycota</taxon>
        <taxon>Peronosporomycetes</taxon>
        <taxon>Peronosporales</taxon>
        <taxon>Peronosporaceae</taxon>
        <taxon>Phytophthora</taxon>
    </lineage>
</organism>
<proteinExistence type="predicted"/>
<comment type="caution">
    <text evidence="2">The sequence shown here is derived from an EMBL/GenBank/DDBJ whole genome shotgun (WGS) entry which is preliminary data.</text>
</comment>
<dbReference type="AlphaFoldDB" id="A0ABD3FIN6"/>
<sequence>MDPEAVAVTVAVLIACSAAIAAATMDKRSCRKPPSAISTFSTTTFEDALNAPSTDWFHKKLRCDRRDHKFGSLDAGNFQASRCSLYQRLHGSYQRYGSKVPTATEVQEVEKGF</sequence>
<keyword evidence="3" id="KW-1185">Reference proteome</keyword>
<evidence type="ECO:0000256" key="1">
    <source>
        <dbReference type="SAM" id="SignalP"/>
    </source>
</evidence>
<keyword evidence="1" id="KW-0732">Signal</keyword>
<dbReference type="EMBL" id="JBIMZQ010000017">
    <property type="protein sequence ID" value="KAL3666267.1"/>
    <property type="molecule type" value="Genomic_DNA"/>
</dbReference>
<feature type="signal peptide" evidence="1">
    <location>
        <begin position="1"/>
        <end position="22"/>
    </location>
</feature>
<accession>A0ABD3FIN6</accession>
<evidence type="ECO:0000313" key="3">
    <source>
        <dbReference type="Proteomes" id="UP001632037"/>
    </source>
</evidence>
<name>A0ABD3FIN6_9STRA</name>
<gene>
    <name evidence="2" type="ORF">V7S43_008518</name>
</gene>